<dbReference type="EMBL" id="JAGEOJ010000020">
    <property type="protein sequence ID" value="MBO2453423.1"/>
    <property type="molecule type" value="Genomic_DNA"/>
</dbReference>
<sequence>MDWWELLRGLDDPEHMEFPADYDHSETRARFDLLVEELDKAFTCRCRADRQVQDASHHGDVLVPAAHTAGGEQIIIRVSNFGDLAVYSPGNLGQYLDAEKPLPAEDRRRVEGALNELGYRMVPEDLLHARYDGRSPLARYYPPEHPPTWFVRFFDYL</sequence>
<accession>A0A939PNP4</accession>
<evidence type="ECO:0000313" key="1">
    <source>
        <dbReference type="EMBL" id="MBO2453423.1"/>
    </source>
</evidence>
<keyword evidence="2" id="KW-1185">Reference proteome</keyword>
<dbReference type="AlphaFoldDB" id="A0A939PNP4"/>
<organism evidence="1 2">
    <name type="scientific">Actinomadura barringtoniae</name>
    <dbReference type="NCBI Taxonomy" id="1427535"/>
    <lineage>
        <taxon>Bacteria</taxon>
        <taxon>Bacillati</taxon>
        <taxon>Actinomycetota</taxon>
        <taxon>Actinomycetes</taxon>
        <taxon>Streptosporangiales</taxon>
        <taxon>Thermomonosporaceae</taxon>
        <taxon>Actinomadura</taxon>
    </lineage>
</organism>
<protein>
    <submittedName>
        <fullName evidence="1">Uncharacterized protein</fullName>
    </submittedName>
</protein>
<evidence type="ECO:0000313" key="2">
    <source>
        <dbReference type="Proteomes" id="UP000669179"/>
    </source>
</evidence>
<reference evidence="1" key="1">
    <citation type="submission" date="2021-03" db="EMBL/GenBank/DDBJ databases">
        <authorList>
            <person name="Kanchanasin P."/>
            <person name="Saeng-In P."/>
            <person name="Phongsopitanun W."/>
            <person name="Yuki M."/>
            <person name="Kudo T."/>
            <person name="Ohkuma M."/>
            <person name="Tanasupawat S."/>
        </authorList>
    </citation>
    <scope>NUCLEOTIDE SEQUENCE</scope>
    <source>
        <strain evidence="1">GKU 128</strain>
    </source>
</reference>
<dbReference type="Proteomes" id="UP000669179">
    <property type="component" value="Unassembled WGS sequence"/>
</dbReference>
<comment type="caution">
    <text evidence="1">The sequence shown here is derived from an EMBL/GenBank/DDBJ whole genome shotgun (WGS) entry which is preliminary data.</text>
</comment>
<proteinExistence type="predicted"/>
<gene>
    <name evidence="1" type="ORF">J4573_40465</name>
</gene>
<name>A0A939PNP4_9ACTN</name>
<dbReference type="RefSeq" id="WP_208261443.1">
    <property type="nucleotide sequence ID" value="NZ_JAGEOJ010000020.1"/>
</dbReference>